<evidence type="ECO:0000259" key="6">
    <source>
        <dbReference type="Pfam" id="PF00394"/>
    </source>
</evidence>
<dbReference type="Proteomes" id="UP000242188">
    <property type="component" value="Unassembled WGS sequence"/>
</dbReference>
<evidence type="ECO:0000313" key="10">
    <source>
        <dbReference type="Proteomes" id="UP000242188"/>
    </source>
</evidence>
<dbReference type="InterPro" id="IPR011706">
    <property type="entry name" value="Cu-oxidase_C"/>
</dbReference>
<keyword evidence="3" id="KW-0560">Oxidoreductase</keyword>
<evidence type="ECO:0000256" key="2">
    <source>
        <dbReference type="ARBA" id="ARBA00022723"/>
    </source>
</evidence>
<name>A0A210PXT5_MIZYE</name>
<dbReference type="PROSITE" id="PS00080">
    <property type="entry name" value="MULTICOPPER_OXIDASE2"/>
    <property type="match status" value="1"/>
</dbReference>
<gene>
    <name evidence="9" type="ORF">KP79_PYT13122</name>
</gene>
<dbReference type="PANTHER" id="PTHR11709:SF394">
    <property type="entry name" value="FI03373P-RELATED"/>
    <property type="match status" value="1"/>
</dbReference>
<evidence type="ECO:0000256" key="1">
    <source>
        <dbReference type="ARBA" id="ARBA00010609"/>
    </source>
</evidence>
<dbReference type="InterPro" id="IPR045087">
    <property type="entry name" value="Cu-oxidase_fam"/>
</dbReference>
<dbReference type="InterPro" id="IPR011707">
    <property type="entry name" value="Cu-oxidase-like_N"/>
</dbReference>
<sequence>MSIRASTTTFLIITSVYLVSGYKTLRFDHHVTPSCSEDDEICEFNWTINHTSTMLLFHGNDTEVGRVFPLVYANETIYKRIDCEEYEEATLEAITDTITADGQYKILYTVNGQFPGPSIVVYQGQEVVVNVKNDLVNEGVTIHWHGIYQRGTPWMDGVDMVSQCPISPGQSFTYRFIADPIGTHWYHSHLGVQRTDGLAGALIVLPRSERAKKSKSNDLRPIEKEFVVMVQDWFHKSSLELTEHFVWDLRRFAFGPDDPRCFFASDILTLDGSLAGFMLFQSGVINGRGHNYPEFGDTPMYPELPYETFIVKSNKTYRFRFINSGNAFPLQVSVDQHKLELIATDGRDIQGVQTDFITTTPGERIDFLLRTTETPDNYWFRVEANGAGQVKGIVQYDTVDEGVPATTKKRCLATDVCKDINCMIQEFNPDLNISCMAVSQLRIAKHEPEKRSVPKYTDDRMFREIFLSVHVQTVTDIAHINGRSFLKPTSPPQTYPNMDDATVPCNRTDLVCSAEVCYCTHIIKLELGSTVQFVMVNPGPIVNETELGLRHPMHIHGHTFHVLKVAYSEYNASGYSVGLNKDILCDSEFCDNASWSNDTWGGDNIPGLNLEDPPLMDTVLVPRHGYTVVRMVANNPGFWFLHCHIEIHQITGMALILQVGDVDQMPSTPKNFPTCGNFNFPQEEFDKFVSVSTETGVPKTSSLRPGLKLKSGLSAINAIMKDDNSDRCDSSKHSDRETIYVITICILVPLLIMVSALCWWQCNGRETVSHKGADNKYNLLRADNGNGGSTSDTSNYLTFSRI</sequence>
<accession>A0A210PXT5</accession>
<keyword evidence="5" id="KW-0472">Membrane</keyword>
<keyword evidence="5" id="KW-1133">Transmembrane helix</keyword>
<organism evidence="9 10">
    <name type="scientific">Mizuhopecten yessoensis</name>
    <name type="common">Japanese scallop</name>
    <name type="synonym">Patinopecten yessoensis</name>
    <dbReference type="NCBI Taxonomy" id="6573"/>
    <lineage>
        <taxon>Eukaryota</taxon>
        <taxon>Metazoa</taxon>
        <taxon>Spiralia</taxon>
        <taxon>Lophotrochozoa</taxon>
        <taxon>Mollusca</taxon>
        <taxon>Bivalvia</taxon>
        <taxon>Autobranchia</taxon>
        <taxon>Pteriomorphia</taxon>
        <taxon>Pectinida</taxon>
        <taxon>Pectinoidea</taxon>
        <taxon>Pectinidae</taxon>
        <taxon>Mizuhopecten</taxon>
    </lineage>
</organism>
<dbReference type="InterPro" id="IPR033138">
    <property type="entry name" value="Cu_oxidase_CS"/>
</dbReference>
<dbReference type="InterPro" id="IPR002355">
    <property type="entry name" value="Cu_oxidase_Cu_BS"/>
</dbReference>
<dbReference type="GO" id="GO:0005507">
    <property type="term" value="F:copper ion binding"/>
    <property type="evidence" value="ECO:0007669"/>
    <property type="project" value="InterPro"/>
</dbReference>
<dbReference type="PROSITE" id="PS00079">
    <property type="entry name" value="MULTICOPPER_OXIDASE1"/>
    <property type="match status" value="1"/>
</dbReference>
<dbReference type="FunFam" id="2.60.40.420:FF:000045">
    <property type="entry name" value="Laccase 2"/>
    <property type="match status" value="1"/>
</dbReference>
<dbReference type="PANTHER" id="PTHR11709">
    <property type="entry name" value="MULTI-COPPER OXIDASE"/>
    <property type="match status" value="1"/>
</dbReference>
<keyword evidence="2" id="KW-0479">Metal-binding</keyword>
<dbReference type="Pfam" id="PF00394">
    <property type="entry name" value="Cu-oxidase"/>
    <property type="match status" value="1"/>
</dbReference>
<evidence type="ECO:0000313" key="9">
    <source>
        <dbReference type="EMBL" id="OWF41284.1"/>
    </source>
</evidence>
<dbReference type="CDD" id="cd13905">
    <property type="entry name" value="CuRO_3_tcLLC2_insect_like"/>
    <property type="match status" value="1"/>
</dbReference>
<dbReference type="InterPro" id="IPR008972">
    <property type="entry name" value="Cupredoxin"/>
</dbReference>
<dbReference type="Pfam" id="PF07731">
    <property type="entry name" value="Cu-oxidase_2"/>
    <property type="match status" value="1"/>
</dbReference>
<dbReference type="OrthoDB" id="6106698at2759"/>
<comment type="similarity">
    <text evidence="1">Belongs to the multicopper oxidase family.</text>
</comment>
<evidence type="ECO:0000256" key="3">
    <source>
        <dbReference type="ARBA" id="ARBA00023002"/>
    </source>
</evidence>
<keyword evidence="4" id="KW-0186">Copper</keyword>
<dbReference type="EMBL" id="NEDP02005411">
    <property type="protein sequence ID" value="OWF41284.1"/>
    <property type="molecule type" value="Genomic_DNA"/>
</dbReference>
<comment type="caution">
    <text evidence="9">The sequence shown here is derived from an EMBL/GenBank/DDBJ whole genome shotgun (WGS) entry which is preliminary data.</text>
</comment>
<dbReference type="Pfam" id="PF07732">
    <property type="entry name" value="Cu-oxidase_3"/>
    <property type="match status" value="1"/>
</dbReference>
<dbReference type="GO" id="GO:0016491">
    <property type="term" value="F:oxidoreductase activity"/>
    <property type="evidence" value="ECO:0007669"/>
    <property type="project" value="UniProtKB-KW"/>
</dbReference>
<evidence type="ECO:0000256" key="4">
    <source>
        <dbReference type="ARBA" id="ARBA00023008"/>
    </source>
</evidence>
<dbReference type="AlphaFoldDB" id="A0A210PXT5"/>
<dbReference type="InterPro" id="IPR001117">
    <property type="entry name" value="Cu-oxidase_2nd"/>
</dbReference>
<dbReference type="GO" id="GO:0005886">
    <property type="term" value="C:plasma membrane"/>
    <property type="evidence" value="ECO:0007669"/>
    <property type="project" value="TreeGrafter"/>
</dbReference>
<feature type="domain" description="Plastocyanin-like" evidence="6">
    <location>
        <begin position="225"/>
        <end position="385"/>
    </location>
</feature>
<feature type="domain" description="Plastocyanin-like" evidence="8">
    <location>
        <begin position="97"/>
        <end position="208"/>
    </location>
</feature>
<dbReference type="Gene3D" id="2.60.40.420">
    <property type="entry name" value="Cupredoxins - blue copper proteins"/>
    <property type="match status" value="3"/>
</dbReference>
<evidence type="ECO:0000256" key="5">
    <source>
        <dbReference type="SAM" id="Phobius"/>
    </source>
</evidence>
<feature type="domain" description="Plastocyanin-like" evidence="7">
    <location>
        <begin position="509"/>
        <end position="660"/>
    </location>
</feature>
<protein>
    <submittedName>
        <fullName evidence="9">L-ascorbate oxidase</fullName>
    </submittedName>
</protein>
<keyword evidence="10" id="KW-1185">Reference proteome</keyword>
<dbReference type="SUPFAM" id="SSF49503">
    <property type="entry name" value="Cupredoxins"/>
    <property type="match status" value="3"/>
</dbReference>
<evidence type="ECO:0000259" key="8">
    <source>
        <dbReference type="Pfam" id="PF07732"/>
    </source>
</evidence>
<reference evidence="9 10" key="1">
    <citation type="journal article" date="2017" name="Nat. Ecol. Evol.">
        <title>Scallop genome provides insights into evolution of bilaterian karyotype and development.</title>
        <authorList>
            <person name="Wang S."/>
            <person name="Zhang J."/>
            <person name="Jiao W."/>
            <person name="Li J."/>
            <person name="Xun X."/>
            <person name="Sun Y."/>
            <person name="Guo X."/>
            <person name="Huan P."/>
            <person name="Dong B."/>
            <person name="Zhang L."/>
            <person name="Hu X."/>
            <person name="Sun X."/>
            <person name="Wang J."/>
            <person name="Zhao C."/>
            <person name="Wang Y."/>
            <person name="Wang D."/>
            <person name="Huang X."/>
            <person name="Wang R."/>
            <person name="Lv J."/>
            <person name="Li Y."/>
            <person name="Zhang Z."/>
            <person name="Liu B."/>
            <person name="Lu W."/>
            <person name="Hui Y."/>
            <person name="Liang J."/>
            <person name="Zhou Z."/>
            <person name="Hou R."/>
            <person name="Li X."/>
            <person name="Liu Y."/>
            <person name="Li H."/>
            <person name="Ning X."/>
            <person name="Lin Y."/>
            <person name="Zhao L."/>
            <person name="Xing Q."/>
            <person name="Dou J."/>
            <person name="Li Y."/>
            <person name="Mao J."/>
            <person name="Guo H."/>
            <person name="Dou H."/>
            <person name="Li T."/>
            <person name="Mu C."/>
            <person name="Jiang W."/>
            <person name="Fu Q."/>
            <person name="Fu X."/>
            <person name="Miao Y."/>
            <person name="Liu J."/>
            <person name="Yu Q."/>
            <person name="Li R."/>
            <person name="Liao H."/>
            <person name="Li X."/>
            <person name="Kong Y."/>
            <person name="Jiang Z."/>
            <person name="Chourrout D."/>
            <person name="Li R."/>
            <person name="Bao Z."/>
        </authorList>
    </citation>
    <scope>NUCLEOTIDE SEQUENCE [LARGE SCALE GENOMIC DNA]</scope>
    <source>
        <strain evidence="9 10">PY_sf001</strain>
    </source>
</reference>
<dbReference type="CDD" id="cd13858">
    <property type="entry name" value="CuRO_1_tcLCC2_insect_like"/>
    <property type="match status" value="1"/>
</dbReference>
<keyword evidence="5" id="KW-0812">Transmembrane</keyword>
<dbReference type="GO" id="GO:0006826">
    <property type="term" value="P:iron ion transport"/>
    <property type="evidence" value="ECO:0007669"/>
    <property type="project" value="TreeGrafter"/>
</dbReference>
<dbReference type="CDD" id="cd13884">
    <property type="entry name" value="CuRO_2_tcLCC_insect_like"/>
    <property type="match status" value="1"/>
</dbReference>
<feature type="transmembrane region" description="Helical" evidence="5">
    <location>
        <begin position="739"/>
        <end position="760"/>
    </location>
</feature>
<evidence type="ECO:0000259" key="7">
    <source>
        <dbReference type="Pfam" id="PF07731"/>
    </source>
</evidence>
<proteinExistence type="inferred from homology"/>